<feature type="signal peptide" evidence="1">
    <location>
        <begin position="1"/>
        <end position="19"/>
    </location>
</feature>
<keyword evidence="1" id="KW-0732">Signal</keyword>
<gene>
    <name evidence="2" type="ORF">BJY01DRAFT_136927</name>
</gene>
<proteinExistence type="predicted"/>
<evidence type="ECO:0000313" key="3">
    <source>
        <dbReference type="Proteomes" id="UP001610446"/>
    </source>
</evidence>
<accession>A0ABR4KY81</accession>
<name>A0ABR4KY81_9EURO</name>
<sequence length="115" mass="12363">MKFLSALTLSTVMATFAAALDGPGTGGGDAVDTEVTIYNRPNYNGLRKSFVPNQDECHSLLPWIVSVRIPENEGIYCQLFDNSQCSGEGADVLVQSTDDIPLGLEYPGIICGYLD</sequence>
<organism evidence="2 3">
    <name type="scientific">Aspergillus pseudoustus</name>
    <dbReference type="NCBI Taxonomy" id="1810923"/>
    <lineage>
        <taxon>Eukaryota</taxon>
        <taxon>Fungi</taxon>
        <taxon>Dikarya</taxon>
        <taxon>Ascomycota</taxon>
        <taxon>Pezizomycotina</taxon>
        <taxon>Eurotiomycetes</taxon>
        <taxon>Eurotiomycetidae</taxon>
        <taxon>Eurotiales</taxon>
        <taxon>Aspergillaceae</taxon>
        <taxon>Aspergillus</taxon>
        <taxon>Aspergillus subgen. Nidulantes</taxon>
    </lineage>
</organism>
<dbReference type="EMBL" id="JBFXLU010000004">
    <property type="protein sequence ID" value="KAL2857240.1"/>
    <property type="molecule type" value="Genomic_DNA"/>
</dbReference>
<protein>
    <submittedName>
        <fullName evidence="2">Uncharacterized protein</fullName>
    </submittedName>
</protein>
<evidence type="ECO:0000256" key="1">
    <source>
        <dbReference type="SAM" id="SignalP"/>
    </source>
</evidence>
<comment type="caution">
    <text evidence="2">The sequence shown here is derived from an EMBL/GenBank/DDBJ whole genome shotgun (WGS) entry which is preliminary data.</text>
</comment>
<reference evidence="2 3" key="1">
    <citation type="submission" date="2024-07" db="EMBL/GenBank/DDBJ databases">
        <title>Section-level genome sequencing and comparative genomics of Aspergillus sections Usti and Cavernicolus.</title>
        <authorList>
            <consortium name="Lawrence Berkeley National Laboratory"/>
            <person name="Nybo J.L."/>
            <person name="Vesth T.C."/>
            <person name="Theobald S."/>
            <person name="Frisvad J.C."/>
            <person name="Larsen T.O."/>
            <person name="Kjaerboelling I."/>
            <person name="Rothschild-Mancinelli K."/>
            <person name="Lyhne E.K."/>
            <person name="Kogle M.E."/>
            <person name="Barry K."/>
            <person name="Clum A."/>
            <person name="Na H."/>
            <person name="Ledsgaard L."/>
            <person name="Lin J."/>
            <person name="Lipzen A."/>
            <person name="Kuo A."/>
            <person name="Riley R."/>
            <person name="Mondo S."/>
            <person name="Labutti K."/>
            <person name="Haridas S."/>
            <person name="Pangalinan J."/>
            <person name="Salamov A.A."/>
            <person name="Simmons B.A."/>
            <person name="Magnuson J.K."/>
            <person name="Chen J."/>
            <person name="Drula E."/>
            <person name="Henrissat B."/>
            <person name="Wiebenga A."/>
            <person name="Lubbers R.J."/>
            <person name="Gomes A.C."/>
            <person name="Makela M.R."/>
            <person name="Stajich J."/>
            <person name="Grigoriev I.V."/>
            <person name="Mortensen U.H."/>
            <person name="De Vries R.P."/>
            <person name="Baker S.E."/>
            <person name="Andersen M.R."/>
        </authorList>
    </citation>
    <scope>NUCLEOTIDE SEQUENCE [LARGE SCALE GENOMIC DNA]</scope>
    <source>
        <strain evidence="2 3">CBS 123904</strain>
    </source>
</reference>
<keyword evidence="3" id="KW-1185">Reference proteome</keyword>
<dbReference type="Proteomes" id="UP001610446">
    <property type="component" value="Unassembled WGS sequence"/>
</dbReference>
<evidence type="ECO:0000313" key="2">
    <source>
        <dbReference type="EMBL" id="KAL2857240.1"/>
    </source>
</evidence>
<feature type="chain" id="PRO_5047247899" evidence="1">
    <location>
        <begin position="20"/>
        <end position="115"/>
    </location>
</feature>